<evidence type="ECO:0000259" key="2">
    <source>
        <dbReference type="Pfam" id="PF21906"/>
    </source>
</evidence>
<dbReference type="GO" id="GO:0016787">
    <property type="term" value="F:hydrolase activity"/>
    <property type="evidence" value="ECO:0007669"/>
    <property type="project" value="UniProtKB-KW"/>
</dbReference>
<organism evidence="3 4">
    <name type="scientific">Lentilactobacillus rapi DSM 19907 = JCM 15042</name>
    <dbReference type="NCBI Taxonomy" id="1423795"/>
    <lineage>
        <taxon>Bacteria</taxon>
        <taxon>Bacillati</taxon>
        <taxon>Bacillota</taxon>
        <taxon>Bacilli</taxon>
        <taxon>Lactobacillales</taxon>
        <taxon>Lactobacillaceae</taxon>
        <taxon>Lentilactobacillus</taxon>
    </lineage>
</organism>
<evidence type="ECO:0000259" key="1">
    <source>
        <dbReference type="Pfam" id="PF00293"/>
    </source>
</evidence>
<dbReference type="SUPFAM" id="SSF46785">
    <property type="entry name" value="Winged helix' DNA-binding domain"/>
    <property type="match status" value="1"/>
</dbReference>
<reference evidence="3 4" key="1">
    <citation type="journal article" date="2015" name="Genome Announc.">
        <title>Expanding the biotechnology potential of lactobacilli through comparative genomics of 213 strains and associated genera.</title>
        <authorList>
            <person name="Sun Z."/>
            <person name="Harris H.M."/>
            <person name="McCann A."/>
            <person name="Guo C."/>
            <person name="Argimon S."/>
            <person name="Zhang W."/>
            <person name="Yang X."/>
            <person name="Jeffery I.B."/>
            <person name="Cooney J.C."/>
            <person name="Kagawa T.F."/>
            <person name="Liu W."/>
            <person name="Song Y."/>
            <person name="Salvetti E."/>
            <person name="Wrobel A."/>
            <person name="Rasinkangas P."/>
            <person name="Parkhill J."/>
            <person name="Rea M.C."/>
            <person name="O'Sullivan O."/>
            <person name="Ritari J."/>
            <person name="Douillard F.P."/>
            <person name="Paul Ross R."/>
            <person name="Yang R."/>
            <person name="Briner A.E."/>
            <person name="Felis G.E."/>
            <person name="de Vos W.M."/>
            <person name="Barrangou R."/>
            <person name="Klaenhammer T.R."/>
            <person name="Caufield P.W."/>
            <person name="Cui Y."/>
            <person name="Zhang H."/>
            <person name="O'Toole P.W."/>
        </authorList>
    </citation>
    <scope>NUCLEOTIDE SEQUENCE [LARGE SCALE GENOMIC DNA]</scope>
    <source>
        <strain evidence="3 4">DSM 19907</strain>
    </source>
</reference>
<name>A0ABR5PBF0_9LACO</name>
<keyword evidence="3" id="KW-0378">Hydrolase</keyword>
<keyword evidence="4" id="KW-1185">Reference proteome</keyword>
<dbReference type="Pfam" id="PF21906">
    <property type="entry name" value="WHD_NrtR"/>
    <property type="match status" value="1"/>
</dbReference>
<feature type="domain" description="Nudix hydrolase" evidence="1">
    <location>
        <begin position="50"/>
        <end position="146"/>
    </location>
</feature>
<gene>
    <name evidence="3" type="ORF">FD12_GL001017</name>
</gene>
<dbReference type="Proteomes" id="UP000051977">
    <property type="component" value="Unassembled WGS sequence"/>
</dbReference>
<protein>
    <submittedName>
        <fullName evidence="3">Hydrolase, NUDIX family</fullName>
    </submittedName>
</protein>
<dbReference type="PANTHER" id="PTHR43736:SF4">
    <property type="entry name" value="SLR1690 PROTEIN"/>
    <property type="match status" value="1"/>
</dbReference>
<comment type="caution">
    <text evidence="3">The sequence shown here is derived from an EMBL/GenBank/DDBJ whole genome shotgun (WGS) entry which is preliminary data.</text>
</comment>
<dbReference type="InterPro" id="IPR036388">
    <property type="entry name" value="WH-like_DNA-bd_sf"/>
</dbReference>
<dbReference type="Gene3D" id="3.90.79.10">
    <property type="entry name" value="Nucleoside Triphosphate Pyrophosphohydrolase"/>
    <property type="match status" value="1"/>
</dbReference>
<dbReference type="CDD" id="cd18873">
    <property type="entry name" value="NUDIX_NadM_like"/>
    <property type="match status" value="1"/>
</dbReference>
<dbReference type="InterPro" id="IPR000086">
    <property type="entry name" value="NUDIX_hydrolase_dom"/>
</dbReference>
<dbReference type="PANTHER" id="PTHR43736">
    <property type="entry name" value="ADP-RIBOSE PYROPHOSPHATASE"/>
    <property type="match status" value="1"/>
</dbReference>
<accession>A0ABR5PBF0</accession>
<dbReference type="Gene3D" id="1.10.10.10">
    <property type="entry name" value="Winged helix-like DNA-binding domain superfamily/Winged helix DNA-binding domain"/>
    <property type="match status" value="1"/>
</dbReference>
<feature type="domain" description="NrtR DNA-binding winged helix" evidence="2">
    <location>
        <begin position="217"/>
        <end position="275"/>
    </location>
</feature>
<evidence type="ECO:0000313" key="3">
    <source>
        <dbReference type="EMBL" id="KRL14977.1"/>
    </source>
</evidence>
<dbReference type="Pfam" id="PF00293">
    <property type="entry name" value="NUDIX"/>
    <property type="match status" value="1"/>
</dbReference>
<sequence length="280" mass="32066">MLGYFVKVFYICYISSLINGGIPVATTNVLEQPYINITNIIWSFDHATNQVNILLVKRDNAPYRNFWALPETFMRFQESADDAALRLVKEKIGMELSDSHTEQLATFTNKLRTPGSRALSLAYMTFLPDKPELKAGYGAADARWFAMGYTEQRYRFSNGNLSFETARDVSETTYYEQFATNQAHPDQHLAYDHEWILKIACDRIRNKLDYQPNILLVLGATFTLKDARLVYSPFLKTPVNEIDNSNFKKSHRKLFTDIGTTAAKRPGRPARLYKLAYIGA</sequence>
<dbReference type="InterPro" id="IPR054105">
    <property type="entry name" value="WHD_NrtR"/>
</dbReference>
<dbReference type="EMBL" id="AZEI01000082">
    <property type="protein sequence ID" value="KRL14977.1"/>
    <property type="molecule type" value="Genomic_DNA"/>
</dbReference>
<evidence type="ECO:0000313" key="4">
    <source>
        <dbReference type="Proteomes" id="UP000051977"/>
    </source>
</evidence>
<dbReference type="InterPro" id="IPR036390">
    <property type="entry name" value="WH_DNA-bd_sf"/>
</dbReference>
<dbReference type="InterPro" id="IPR015797">
    <property type="entry name" value="NUDIX_hydrolase-like_dom_sf"/>
</dbReference>
<dbReference type="SUPFAM" id="SSF55811">
    <property type="entry name" value="Nudix"/>
    <property type="match status" value="1"/>
</dbReference>
<proteinExistence type="predicted"/>